<gene>
    <name evidence="2" type="ORF">FB45DRAFT_1066870</name>
</gene>
<comment type="caution">
    <text evidence="2">The sequence shown here is derived from an EMBL/GenBank/DDBJ whole genome shotgun (WGS) entry which is preliminary data.</text>
</comment>
<reference evidence="2" key="1">
    <citation type="submission" date="2023-03" db="EMBL/GenBank/DDBJ databases">
        <title>Massive genome expansion in bonnet fungi (Mycena s.s.) driven by repeated elements and novel gene families across ecological guilds.</title>
        <authorList>
            <consortium name="Lawrence Berkeley National Laboratory"/>
            <person name="Harder C.B."/>
            <person name="Miyauchi S."/>
            <person name="Viragh M."/>
            <person name="Kuo A."/>
            <person name="Thoen E."/>
            <person name="Andreopoulos B."/>
            <person name="Lu D."/>
            <person name="Skrede I."/>
            <person name="Drula E."/>
            <person name="Henrissat B."/>
            <person name="Morin E."/>
            <person name="Kohler A."/>
            <person name="Barry K."/>
            <person name="LaButti K."/>
            <person name="Morin E."/>
            <person name="Salamov A."/>
            <person name="Lipzen A."/>
            <person name="Mereny Z."/>
            <person name="Hegedus B."/>
            <person name="Baldrian P."/>
            <person name="Stursova M."/>
            <person name="Weitz H."/>
            <person name="Taylor A."/>
            <person name="Grigoriev I.V."/>
            <person name="Nagy L.G."/>
            <person name="Martin F."/>
            <person name="Kauserud H."/>
        </authorList>
    </citation>
    <scope>NUCLEOTIDE SEQUENCE</scope>
    <source>
        <strain evidence="2">9284</strain>
    </source>
</reference>
<feature type="region of interest" description="Disordered" evidence="1">
    <location>
        <begin position="341"/>
        <end position="362"/>
    </location>
</feature>
<dbReference type="Proteomes" id="UP001221142">
    <property type="component" value="Unassembled WGS sequence"/>
</dbReference>
<dbReference type="Gene3D" id="1.20.1280.50">
    <property type="match status" value="1"/>
</dbReference>
<proteinExistence type="predicted"/>
<evidence type="ECO:0008006" key="4">
    <source>
        <dbReference type="Google" id="ProtNLM"/>
    </source>
</evidence>
<evidence type="ECO:0000256" key="1">
    <source>
        <dbReference type="SAM" id="MobiDB-lite"/>
    </source>
</evidence>
<dbReference type="EMBL" id="JARKIF010000040">
    <property type="protein sequence ID" value="KAJ7609477.1"/>
    <property type="molecule type" value="Genomic_DNA"/>
</dbReference>
<evidence type="ECO:0000313" key="3">
    <source>
        <dbReference type="Proteomes" id="UP001221142"/>
    </source>
</evidence>
<accession>A0AAD7FAU2</accession>
<protein>
    <recommendedName>
        <fullName evidence="4">F-box domain-containing protein</fullName>
    </recommendedName>
</protein>
<name>A0AAD7FAU2_9AGAR</name>
<organism evidence="2 3">
    <name type="scientific">Roridomyces roridus</name>
    <dbReference type="NCBI Taxonomy" id="1738132"/>
    <lineage>
        <taxon>Eukaryota</taxon>
        <taxon>Fungi</taxon>
        <taxon>Dikarya</taxon>
        <taxon>Basidiomycota</taxon>
        <taxon>Agaricomycotina</taxon>
        <taxon>Agaricomycetes</taxon>
        <taxon>Agaricomycetidae</taxon>
        <taxon>Agaricales</taxon>
        <taxon>Marasmiineae</taxon>
        <taxon>Mycenaceae</taxon>
        <taxon>Roridomyces</taxon>
    </lineage>
</organism>
<dbReference type="Gene3D" id="3.80.10.10">
    <property type="entry name" value="Ribonuclease Inhibitor"/>
    <property type="match status" value="1"/>
</dbReference>
<evidence type="ECO:0000313" key="2">
    <source>
        <dbReference type="EMBL" id="KAJ7609477.1"/>
    </source>
</evidence>
<sequence>MPLTFAFPDLPRPPTQLAPLVASNDAPDKTESALTRAHIQQLESQLALLEEPLTLLRRRQADLLASVETHRRILCPIRRCPPEILSHIFSFAVESTFHFNDISEVAAPMSDLAPWVLPRVCRRWADIALATTSLWTLVFLDLDRLGEEGAVRMVDLLHQRSRNMPLTVKIYCEQDEVRSHRVLDSALAHVERWQNVDLYLKLPLFLRLATVRDRFSSLTTLTMSLDVLDLEDLEDDLDLRVDPDFWNTFAIAPKLTALCASFWNNDNLLPSPFTLPWAQLTRLSTTFTTDTEVLRVLEKLSNIVDCRLEFSSRDFDTAPNSSLTITLPHLRSLLLQIETISPSSAPPDRSTGSGRPKRLPSLLDNLSTPSLQSLTTYHTADAATILALIARSGCMHTLQKLRLHTPSLHANSVLDILQKVPHLSVLNVGDLNGVLLPGWTTSTMPLIPEFIHGFTREWRSVSVQGGRERKLKAQIVDSTYNVDVSEQLAELEKDGLFIELSSRTYFRPLITDSFQ</sequence>
<dbReference type="AlphaFoldDB" id="A0AAD7FAU2"/>
<dbReference type="InterPro" id="IPR032675">
    <property type="entry name" value="LRR_dom_sf"/>
</dbReference>
<keyword evidence="3" id="KW-1185">Reference proteome</keyword>